<dbReference type="Proteomes" id="UP000567246">
    <property type="component" value="Unassembled WGS sequence"/>
</dbReference>
<comment type="PTM">
    <text evidence="7">Carboxylation is probably crucial for Mg(2+) binding and, consequently, for the gamma-phosphate positioning of ATP.</text>
</comment>
<sequence>MSSQPAQPEPLTPAQQDAAFRPSRTPATPWDELTRALQAAGVAARTHGRGPAAGVTGACLDSRVVRPGDLYVAVPGARSHGADFARAAVEAGAAGVLTDAEGRARLAEQGLDGSAVIEVDSVRTAAGVVAARVYGGGQDAGPRLIGITGTNGKTTTSFLAAALLEALDRRSGVIGTILIRAGGREVPSTLTTPESTQLHALMALMREEQVDTAVMEVSSHAVAYQRIAGLRYAVAGFTNLTRDHLDMHGSMEEYFEAKAGLFDPERTARAVITVDGGAGPRWGLAMARAVRTPVTTLALGPAAPHPGALAEEDPDFRADWEIAELVPDGLGHRFTLRHGATGRALRASVGLPGRFNVANAALAVLLVLHAVGEEHLDALAAVLDVPAGEGPLAAAVPGRMEVVGRAPDAVVDFAHNPDGMVQALRSLADAREAAGRSGRTLIVFGSAGDRDREKRPIMGEIAARAADVVIVTDDTPHTEDPAPIRAQILEGARAEAARLLQAEGRTVLVEEVADRAEAIRRAAELAAPQDGILVAGRGHETTMDYDGELVPLDDRQALREALAARAAAAPPRAADPGSGAPRGGKVDES</sequence>
<keyword evidence="7 13" id="KW-0436">Ligase</keyword>
<gene>
    <name evidence="7" type="primary">murE</name>
    <name evidence="13" type="ORF">HDA33_000497</name>
</gene>
<dbReference type="InterPro" id="IPR004101">
    <property type="entry name" value="Mur_ligase_C"/>
</dbReference>
<dbReference type="EC" id="6.3.2.-" evidence="7"/>
<evidence type="ECO:0000313" key="13">
    <source>
        <dbReference type="EMBL" id="MBB5847933.1"/>
    </source>
</evidence>
<dbReference type="GO" id="GO:0009252">
    <property type="term" value="P:peptidoglycan biosynthetic process"/>
    <property type="evidence" value="ECO:0007669"/>
    <property type="project" value="UniProtKB-UniRule"/>
</dbReference>
<accession>A0A7W9MZR0</accession>
<comment type="caution">
    <text evidence="13">The sequence shown here is derived from an EMBL/GenBank/DDBJ whole genome shotgun (WGS) entry which is preliminary data.</text>
</comment>
<feature type="compositionally biased region" description="Low complexity" evidence="9">
    <location>
        <begin position="563"/>
        <end position="579"/>
    </location>
</feature>
<keyword evidence="6 7" id="KW-0961">Cell wall biogenesis/degradation</keyword>
<keyword evidence="4 7" id="KW-0573">Peptidoglycan synthesis</keyword>
<feature type="binding site" evidence="7">
    <location>
        <position position="62"/>
    </location>
    <ligand>
        <name>UDP-N-acetyl-alpha-D-muramoyl-L-alanyl-D-glutamate</name>
        <dbReference type="ChEBI" id="CHEBI:83900"/>
    </ligand>
</feature>
<feature type="binding site" evidence="7">
    <location>
        <begin position="149"/>
        <end position="155"/>
    </location>
    <ligand>
        <name>ATP</name>
        <dbReference type="ChEBI" id="CHEBI:30616"/>
    </ligand>
</feature>
<feature type="binding site" evidence="7">
    <location>
        <position position="226"/>
    </location>
    <ligand>
        <name>UDP-N-acetyl-alpha-D-muramoyl-L-alanyl-D-glutamate</name>
        <dbReference type="ChEBI" id="CHEBI:83900"/>
    </ligand>
</feature>
<dbReference type="GO" id="GO:0016881">
    <property type="term" value="F:acid-amino acid ligase activity"/>
    <property type="evidence" value="ECO:0007669"/>
    <property type="project" value="UniProtKB-UniRule"/>
</dbReference>
<dbReference type="UniPathway" id="UPA00219"/>
<feature type="binding site" evidence="7">
    <location>
        <position position="218"/>
    </location>
    <ligand>
        <name>UDP-N-acetyl-alpha-D-muramoyl-L-alanyl-D-glutamate</name>
        <dbReference type="ChEBI" id="CHEBI:83900"/>
    </ligand>
</feature>
<feature type="domain" description="Mur ligase C-terminal" evidence="11">
    <location>
        <begin position="398"/>
        <end position="538"/>
    </location>
</feature>
<evidence type="ECO:0000259" key="10">
    <source>
        <dbReference type="Pfam" id="PF01225"/>
    </source>
</evidence>
<feature type="region of interest" description="Disordered" evidence="9">
    <location>
        <begin position="563"/>
        <end position="589"/>
    </location>
</feature>
<dbReference type="GO" id="GO:0008360">
    <property type="term" value="P:regulation of cell shape"/>
    <property type="evidence" value="ECO:0007669"/>
    <property type="project" value="UniProtKB-KW"/>
</dbReference>
<keyword evidence="5 7" id="KW-0131">Cell cycle</keyword>
<feature type="binding site" evidence="7">
    <location>
        <begin position="191"/>
        <end position="192"/>
    </location>
    <ligand>
        <name>UDP-N-acetyl-alpha-D-muramoyl-L-alanyl-D-glutamate</name>
        <dbReference type="ChEBI" id="CHEBI:83900"/>
    </ligand>
</feature>
<dbReference type="Pfam" id="PF01225">
    <property type="entry name" value="Mur_ligase"/>
    <property type="match status" value="1"/>
</dbReference>
<dbReference type="AlphaFoldDB" id="A0A7W9MZR0"/>
<dbReference type="RefSeq" id="WP_184170550.1">
    <property type="nucleotide sequence ID" value="NZ_BAABAG010000005.1"/>
</dbReference>
<dbReference type="InterPro" id="IPR013221">
    <property type="entry name" value="Mur_ligase_cen"/>
</dbReference>
<feature type="domain" description="Mur ligase central" evidence="12">
    <location>
        <begin position="147"/>
        <end position="366"/>
    </location>
</feature>
<protein>
    <recommendedName>
        <fullName evidence="7">UDP-N-acetylmuramyl-tripeptide synthetase</fullName>
        <ecNumber evidence="7">6.3.2.-</ecNumber>
    </recommendedName>
    <alternativeName>
        <fullName evidence="7">UDP-MurNAc-tripeptide synthetase</fullName>
    </alternativeName>
</protein>
<feature type="region of interest" description="Disordered" evidence="9">
    <location>
        <begin position="1"/>
        <end position="28"/>
    </location>
</feature>
<organism evidence="13 14">
    <name type="scientific">Micrococcus endophyticus</name>
    <dbReference type="NCBI Taxonomy" id="455343"/>
    <lineage>
        <taxon>Bacteria</taxon>
        <taxon>Bacillati</taxon>
        <taxon>Actinomycetota</taxon>
        <taxon>Actinomycetes</taxon>
        <taxon>Micrococcales</taxon>
        <taxon>Micrococcaceae</taxon>
        <taxon>Micrococcus</taxon>
    </lineage>
</organism>
<feature type="modified residue" description="N6-carboxylysine" evidence="7">
    <location>
        <position position="258"/>
    </location>
</feature>
<evidence type="ECO:0000256" key="9">
    <source>
        <dbReference type="SAM" id="MobiDB-lite"/>
    </source>
</evidence>
<dbReference type="NCBIfam" id="TIGR01085">
    <property type="entry name" value="murE"/>
    <property type="match status" value="1"/>
</dbReference>
<reference evidence="13 14" key="1">
    <citation type="submission" date="2020-08" db="EMBL/GenBank/DDBJ databases">
        <title>Sequencing the genomes of 1000 actinobacteria strains.</title>
        <authorList>
            <person name="Klenk H.-P."/>
        </authorList>
    </citation>
    <scope>NUCLEOTIDE SEQUENCE [LARGE SCALE GENOMIC DNA]</scope>
    <source>
        <strain evidence="13 14">DSM 17945</strain>
    </source>
</reference>
<evidence type="ECO:0000313" key="14">
    <source>
        <dbReference type="Proteomes" id="UP000567246"/>
    </source>
</evidence>
<keyword evidence="7" id="KW-0067">ATP-binding</keyword>
<keyword evidence="14" id="KW-1185">Reference proteome</keyword>
<evidence type="ECO:0000256" key="1">
    <source>
        <dbReference type="ARBA" id="ARBA00005898"/>
    </source>
</evidence>
<evidence type="ECO:0000256" key="3">
    <source>
        <dbReference type="ARBA" id="ARBA00022960"/>
    </source>
</evidence>
<dbReference type="GO" id="GO:0005524">
    <property type="term" value="F:ATP binding"/>
    <property type="evidence" value="ECO:0007669"/>
    <property type="project" value="UniProtKB-UniRule"/>
</dbReference>
<evidence type="ECO:0000259" key="11">
    <source>
        <dbReference type="Pfam" id="PF02875"/>
    </source>
</evidence>
<feature type="binding site" evidence="7">
    <location>
        <position position="60"/>
    </location>
    <ligand>
        <name>UDP-N-acetyl-alpha-D-muramoyl-L-alanyl-D-glutamate</name>
        <dbReference type="ChEBI" id="CHEBI:83900"/>
    </ligand>
</feature>
<evidence type="ECO:0000256" key="6">
    <source>
        <dbReference type="ARBA" id="ARBA00023316"/>
    </source>
</evidence>
<dbReference type="Gene3D" id="3.40.1390.10">
    <property type="entry name" value="MurE/MurF, N-terminal domain"/>
    <property type="match status" value="1"/>
</dbReference>
<dbReference type="HAMAP" id="MF_00208">
    <property type="entry name" value="MurE"/>
    <property type="match status" value="1"/>
</dbReference>
<dbReference type="Pfam" id="PF02875">
    <property type="entry name" value="Mur_ligase_C"/>
    <property type="match status" value="1"/>
</dbReference>
<keyword evidence="7" id="KW-0963">Cytoplasm</keyword>
<evidence type="ECO:0000256" key="4">
    <source>
        <dbReference type="ARBA" id="ARBA00022984"/>
    </source>
</evidence>
<keyword evidence="2 7" id="KW-0132">Cell division</keyword>
<dbReference type="SUPFAM" id="SSF53623">
    <property type="entry name" value="MurD-like peptide ligases, catalytic domain"/>
    <property type="match status" value="1"/>
</dbReference>
<dbReference type="Gene3D" id="3.40.1190.10">
    <property type="entry name" value="Mur-like, catalytic domain"/>
    <property type="match status" value="1"/>
</dbReference>
<dbReference type="PANTHER" id="PTHR23135:SF4">
    <property type="entry name" value="UDP-N-ACETYLMURAMOYL-L-ALANYL-D-GLUTAMATE--2,6-DIAMINOPIMELATE LIGASE MURE HOMOLOG, CHLOROPLASTIC"/>
    <property type="match status" value="1"/>
</dbReference>
<evidence type="ECO:0000256" key="5">
    <source>
        <dbReference type="ARBA" id="ARBA00023306"/>
    </source>
</evidence>
<evidence type="ECO:0000259" key="12">
    <source>
        <dbReference type="Pfam" id="PF08245"/>
    </source>
</evidence>
<name>A0A7W9MZR0_9MICC</name>
<dbReference type="GO" id="GO:0051301">
    <property type="term" value="P:cell division"/>
    <property type="evidence" value="ECO:0007669"/>
    <property type="project" value="UniProtKB-KW"/>
</dbReference>
<comment type="pathway">
    <text evidence="7 8">Cell wall biogenesis; peptidoglycan biosynthesis.</text>
</comment>
<dbReference type="EMBL" id="JACHMW010000001">
    <property type="protein sequence ID" value="MBB5847933.1"/>
    <property type="molecule type" value="Genomic_DNA"/>
</dbReference>
<comment type="function">
    <text evidence="7">Catalyzes the addition of an amino acid to the nucleotide precursor UDP-N-acetylmuramoyl-L-alanyl-D-glutamate (UMAG) in the biosynthesis of bacterial cell-wall peptidoglycan.</text>
</comment>
<proteinExistence type="inferred from homology"/>
<dbReference type="InterPro" id="IPR036565">
    <property type="entry name" value="Mur-like_cat_sf"/>
</dbReference>
<dbReference type="InterPro" id="IPR036615">
    <property type="entry name" value="Mur_ligase_C_dom_sf"/>
</dbReference>
<dbReference type="PANTHER" id="PTHR23135">
    <property type="entry name" value="MUR LIGASE FAMILY MEMBER"/>
    <property type="match status" value="1"/>
</dbReference>
<keyword evidence="3 7" id="KW-0133">Cell shape</keyword>
<keyword evidence="7" id="KW-0547">Nucleotide-binding</keyword>
<evidence type="ECO:0000256" key="8">
    <source>
        <dbReference type="RuleBase" id="RU004135"/>
    </source>
</evidence>
<dbReference type="Gene3D" id="3.90.190.20">
    <property type="entry name" value="Mur ligase, C-terminal domain"/>
    <property type="match status" value="1"/>
</dbReference>
<dbReference type="Pfam" id="PF08245">
    <property type="entry name" value="Mur_ligase_M"/>
    <property type="match status" value="1"/>
</dbReference>
<dbReference type="GO" id="GO:0071555">
    <property type="term" value="P:cell wall organization"/>
    <property type="evidence" value="ECO:0007669"/>
    <property type="project" value="UniProtKB-KW"/>
</dbReference>
<evidence type="ECO:0000256" key="7">
    <source>
        <dbReference type="HAMAP-Rule" id="MF_00208"/>
    </source>
</evidence>
<dbReference type="GO" id="GO:0000287">
    <property type="term" value="F:magnesium ion binding"/>
    <property type="evidence" value="ECO:0007669"/>
    <property type="project" value="UniProtKB-UniRule"/>
</dbReference>
<dbReference type="SUPFAM" id="SSF53244">
    <property type="entry name" value="MurD-like peptide ligases, peptide-binding domain"/>
    <property type="match status" value="1"/>
</dbReference>
<dbReference type="InterPro" id="IPR000713">
    <property type="entry name" value="Mur_ligase_N"/>
</dbReference>
<dbReference type="InterPro" id="IPR035911">
    <property type="entry name" value="MurE/MurF_N"/>
</dbReference>
<dbReference type="GO" id="GO:0005737">
    <property type="term" value="C:cytoplasm"/>
    <property type="evidence" value="ECO:0007669"/>
    <property type="project" value="UniProtKB-SubCell"/>
</dbReference>
<comment type="similarity">
    <text evidence="1 7">Belongs to the MurCDEF family. MurE subfamily.</text>
</comment>
<keyword evidence="7" id="KW-0460">Magnesium</keyword>
<evidence type="ECO:0000256" key="2">
    <source>
        <dbReference type="ARBA" id="ARBA00022618"/>
    </source>
</evidence>
<comment type="subcellular location">
    <subcellularLocation>
        <location evidence="7 8">Cytoplasm</location>
    </subcellularLocation>
</comment>
<comment type="cofactor">
    <cofactor evidence="7">
        <name>Mg(2+)</name>
        <dbReference type="ChEBI" id="CHEBI:18420"/>
    </cofactor>
</comment>
<dbReference type="InterPro" id="IPR005761">
    <property type="entry name" value="UDP-N-AcMur-Glu-dNH2Pim_ligase"/>
</dbReference>
<dbReference type="SUPFAM" id="SSF63418">
    <property type="entry name" value="MurE/MurF N-terminal domain"/>
    <property type="match status" value="1"/>
</dbReference>
<feature type="domain" description="Mur ligase N-terminal catalytic" evidence="10">
    <location>
        <begin position="57"/>
        <end position="134"/>
    </location>
</feature>
<comment type="caution">
    <text evidence="7">Lacks conserved residue(s) required for the propagation of feature annotation.</text>
</comment>